<evidence type="ECO:0000256" key="1">
    <source>
        <dbReference type="SAM" id="MobiDB-lite"/>
    </source>
</evidence>
<protein>
    <submittedName>
        <fullName evidence="2">Uncharacterized protein</fullName>
    </submittedName>
</protein>
<feature type="region of interest" description="Disordered" evidence="1">
    <location>
        <begin position="222"/>
        <end position="262"/>
    </location>
</feature>
<reference evidence="2" key="1">
    <citation type="submission" date="2016-12" db="EMBL/GenBank/DDBJ databases">
        <title>Genomic comparison of strains in the 'Actinomyces naeslundii' group.</title>
        <authorList>
            <person name="Mughal S.R."/>
            <person name="Do T."/>
            <person name="Gilbert S.C."/>
            <person name="Witherden E.A."/>
            <person name="Didelot X."/>
            <person name="Beighton D."/>
        </authorList>
    </citation>
    <scope>NUCLEOTIDE SEQUENCE [LARGE SCALE GENOMIC DNA]</scope>
    <source>
        <strain evidence="2">MMRCO6-1</strain>
    </source>
</reference>
<evidence type="ECO:0000313" key="2">
    <source>
        <dbReference type="EMBL" id="OLO53277.1"/>
    </source>
</evidence>
<comment type="caution">
    <text evidence="2">The sequence shown here is derived from an EMBL/GenBank/DDBJ whole genome shotgun (WGS) entry which is preliminary data.</text>
</comment>
<feature type="compositionally biased region" description="Polar residues" evidence="1">
    <location>
        <begin position="223"/>
        <end position="241"/>
    </location>
</feature>
<proteinExistence type="predicted"/>
<name>A0A1Q8VY04_9ACTO</name>
<dbReference type="Proteomes" id="UP000185772">
    <property type="component" value="Unassembled WGS sequence"/>
</dbReference>
<sequence length="262" mass="27972">MAAEGQLLESTSGYAVVSPDGRHASLLLRPADMLDPYEAREENRDFTVADQRAYVLVIETETGRTVRTEEVKGLILGQVLTNDTLAVETSQAYYPGGNGHGTITTYSLAKPTAKAATIPTDKWLVGATQDSLLLAPSNMSQGHFGSQPLTRLSKGGDVVGTIAGVTDVYRGGWVGRIKDSSENTDQATPTELVHLDSGVTTDVAGLKVKEVALPTAARLLVSRETSTGEGQNRETTSTPQFWLSAADDGHPHTENLEQFSTK</sequence>
<organism evidence="2">
    <name type="scientific">Actinomyces oris</name>
    <dbReference type="NCBI Taxonomy" id="544580"/>
    <lineage>
        <taxon>Bacteria</taxon>
        <taxon>Bacillati</taxon>
        <taxon>Actinomycetota</taxon>
        <taxon>Actinomycetes</taxon>
        <taxon>Actinomycetales</taxon>
        <taxon>Actinomycetaceae</taxon>
        <taxon>Actinomyces</taxon>
    </lineage>
</organism>
<gene>
    <name evidence="2" type="ORF">BKH27_06645</name>
</gene>
<dbReference type="AlphaFoldDB" id="A0A1Q8VY04"/>
<accession>A0A1Q8VY04</accession>
<dbReference type="EMBL" id="MSKM01000021">
    <property type="protein sequence ID" value="OLO53277.1"/>
    <property type="molecule type" value="Genomic_DNA"/>
</dbReference>